<organism evidence="1 2">
    <name type="scientific">Acinetobacter bereziniae NIPH 3</name>
    <dbReference type="NCBI Taxonomy" id="1217651"/>
    <lineage>
        <taxon>Bacteria</taxon>
        <taxon>Pseudomonadati</taxon>
        <taxon>Pseudomonadota</taxon>
        <taxon>Gammaproteobacteria</taxon>
        <taxon>Moraxellales</taxon>
        <taxon>Moraxellaceae</taxon>
        <taxon>Acinetobacter</taxon>
    </lineage>
</organism>
<sequence length="59" mass="7240">MVLDRLIKAELALRFNSAKNNIYKYLHFFNHKMCTKEKYMSVCGSKHYDNPFHFFRNMF</sequence>
<name>N8X903_ACIBZ</name>
<accession>N8X903</accession>
<dbReference type="EMBL" id="APPK01000046">
    <property type="protein sequence ID" value="ENV20776.1"/>
    <property type="molecule type" value="Genomic_DNA"/>
</dbReference>
<reference evidence="1 2" key="1">
    <citation type="submission" date="2013-02" db="EMBL/GenBank/DDBJ databases">
        <title>The Genome Sequence of Acinetobacter bereziniae NIPH 3.</title>
        <authorList>
            <consortium name="The Broad Institute Genome Sequencing Platform"/>
            <consortium name="The Broad Institute Genome Sequencing Center for Infectious Disease"/>
            <person name="Cerqueira G."/>
            <person name="Feldgarden M."/>
            <person name="Courvalin P."/>
            <person name="Perichon B."/>
            <person name="Grillot-Courvalin C."/>
            <person name="Clermont D."/>
            <person name="Rocha E."/>
            <person name="Yoon E.-J."/>
            <person name="Nemec A."/>
            <person name="Walker B."/>
            <person name="Young S.K."/>
            <person name="Zeng Q."/>
            <person name="Gargeya S."/>
            <person name="Fitzgerald M."/>
            <person name="Haas B."/>
            <person name="Abouelleil A."/>
            <person name="Alvarado L."/>
            <person name="Arachchi H.M."/>
            <person name="Berlin A.M."/>
            <person name="Chapman S.B."/>
            <person name="Dewar J."/>
            <person name="Goldberg J."/>
            <person name="Griggs A."/>
            <person name="Gujja S."/>
            <person name="Hansen M."/>
            <person name="Howarth C."/>
            <person name="Imamovic A."/>
            <person name="Larimer J."/>
            <person name="McCowan C."/>
            <person name="Murphy C."/>
            <person name="Neiman D."/>
            <person name="Pearson M."/>
            <person name="Priest M."/>
            <person name="Roberts A."/>
            <person name="Saif S."/>
            <person name="Shea T."/>
            <person name="Sisk P."/>
            <person name="Sykes S."/>
            <person name="Wortman J."/>
            <person name="Nusbaum C."/>
            <person name="Birren B."/>
        </authorList>
    </citation>
    <scope>NUCLEOTIDE SEQUENCE [LARGE SCALE GENOMIC DNA]</scope>
    <source>
        <strain evidence="1 2">NIPH 3</strain>
    </source>
</reference>
<dbReference type="AlphaFoldDB" id="N8X903"/>
<proteinExistence type="predicted"/>
<gene>
    <name evidence="1" type="ORF">F963_03358</name>
</gene>
<evidence type="ECO:0000313" key="2">
    <source>
        <dbReference type="Proteomes" id="UP000013270"/>
    </source>
</evidence>
<comment type="caution">
    <text evidence="1">The sequence shown here is derived from an EMBL/GenBank/DDBJ whole genome shotgun (WGS) entry which is preliminary data.</text>
</comment>
<dbReference type="Proteomes" id="UP000013270">
    <property type="component" value="Unassembled WGS sequence"/>
</dbReference>
<protein>
    <submittedName>
        <fullName evidence="1">Uncharacterized protein</fullName>
    </submittedName>
</protein>
<dbReference type="HOGENOM" id="CLU_2949612_0_0_6"/>
<evidence type="ECO:0000313" key="1">
    <source>
        <dbReference type="EMBL" id="ENV20776.1"/>
    </source>
</evidence>